<dbReference type="EMBL" id="AP018495">
    <property type="protein sequence ID" value="BBI30176.1"/>
    <property type="molecule type" value="Genomic_DNA"/>
</dbReference>
<accession>A0A3T1CWG9</accession>
<name>A0A3T1CWG9_9VIRU</name>
<proteinExistence type="predicted"/>
<dbReference type="KEGG" id="vg:80540528"/>
<reference evidence="2" key="1">
    <citation type="journal article" date="2019" name="J. Virol.">
        <title>Medusavirus, a novel large DNA virus discovered from hot spring water.</title>
        <authorList>
            <person name="Yoshikawa G."/>
            <person name="Blanc-Mathieu R."/>
            <person name="Song C."/>
            <person name="Kayama Y."/>
            <person name="Mochizuki T."/>
            <person name="Murata K."/>
            <person name="Ogata H."/>
            <person name="Takemura M."/>
        </authorList>
    </citation>
    <scope>NUCLEOTIDE SEQUENCE [LARGE SCALE GENOMIC DNA]</scope>
</reference>
<keyword evidence="2" id="KW-1185">Reference proteome</keyword>
<protein>
    <submittedName>
        <fullName evidence="1">Uncharacterized protein</fullName>
    </submittedName>
</protein>
<evidence type="ECO:0000313" key="1">
    <source>
        <dbReference type="EMBL" id="BBI30176.1"/>
    </source>
</evidence>
<organism evidence="1 2">
    <name type="scientific">Acanthamoeba castellanii medusavirus J1</name>
    <dbReference type="NCBI Taxonomy" id="3114988"/>
    <lineage>
        <taxon>Viruses</taxon>
        <taxon>Varidnaviria</taxon>
        <taxon>Bamfordvirae</taxon>
        <taxon>Nucleocytoviricota</taxon>
        <taxon>Megaviricetes</taxon>
        <taxon>Mamonoviridae</taxon>
        <taxon>Medusavirus</taxon>
        <taxon>Medusavirus medusae</taxon>
    </lineage>
</organism>
<sequence>MSSTQRPRVPSVFPNELVHHDPGFVIVYDPKSANFVLCDREFLYPDATCTEVDGPNYHSEKLVDAAGEFVSECVEIVGNCQQITVTFMHEGVPHKATYVNGKLIEK</sequence>
<evidence type="ECO:0000313" key="2">
    <source>
        <dbReference type="Proteomes" id="UP001161669"/>
    </source>
</evidence>
<dbReference type="Proteomes" id="UP001161669">
    <property type="component" value="Segment"/>
</dbReference>